<comment type="pathway">
    <text evidence="4">Lipid metabolism; sphingolipid metabolism.</text>
</comment>
<feature type="domain" description="Aminotransferase class I/classII large" evidence="20">
    <location>
        <begin position="124"/>
        <end position="477"/>
    </location>
</feature>
<keyword evidence="12" id="KW-0256">Endoplasmic reticulum</keyword>
<dbReference type="GO" id="GO:0006665">
    <property type="term" value="P:sphingolipid metabolic process"/>
    <property type="evidence" value="ECO:0007669"/>
    <property type="project" value="UniProtKB-KW"/>
</dbReference>
<evidence type="ECO:0000256" key="14">
    <source>
        <dbReference type="ARBA" id="ARBA00022919"/>
    </source>
</evidence>
<comment type="subcellular location">
    <subcellularLocation>
        <location evidence="2">Endoplasmic reticulum</location>
    </subcellularLocation>
    <subcellularLocation>
        <location evidence="3">Membrane</location>
    </subcellularLocation>
</comment>
<dbReference type="InterPro" id="IPR003337">
    <property type="entry name" value="Trehalose_PPase"/>
</dbReference>
<comment type="pathway">
    <text evidence="5">Sphingolipid metabolism.</text>
</comment>
<evidence type="ECO:0000256" key="15">
    <source>
        <dbReference type="ARBA" id="ARBA00022989"/>
    </source>
</evidence>
<sequence>MCQAHPTRKNWRDLKEEELEEPSFFVKLLAYLSVVVIGVMFGVIKKFYDMIGIIWTENADPRHAEGYVPLYSSFQSIYARNVFPLVRDCFDRPICSVPGQEVVLKDRVSYDRGRTFQFTGTTTRCINVASYNYLGFAQNSGPCFEETKESIRQWGIGMASSRNESGTLELHVELEKQVARFVGKEDAITFGMGFATNASNMSGLVSKGCLIVSDQCNHASLILGARLSGASIQVFKHNDMESLEEILRDAIVQGQPKTHRPWKNILIVVEGIYSMEGSIVNLPKILELKRKYKAYVYLDEAHSIGAMGPRGRGVVDHFGLDPKDVDVMMGTFTKSFGSSGGYIAGSKELIDHLRTVSHAATYATSMSPPVIQQIATSMKIIMGEDGTLEGQKRIAQLAFNTRYFREKLKAMGFILHGNKDSPVIPVLLFMPGKVAFMVREMTKRGVAVVGVGPPSSSLVQTRIRICLSASHTQQTLDLRVANFSGFDRFHSEYRKAPVLAQHSVDASGERDSNNRFDLTKNLFVARHRSCQQDKRTRITGRSRIMLIMPIVIQSTELLHVTAFAGYCVVVEPSSIEPYDSAGGLVTAVAPVVAETGSLWVGWPGTYDLSVHDQIPEALPDDKTPTAGIKASQVIPVQIDKELFEKYYHGCCNGTLWPLFHLMPDRAVFDPASWEAYNRVNMIFAGQILEALRVLYVERLESTGTPSDEEVLVWIHDYHLMVSASTVRDMAEAEGIKVKLGFFLHIPFPPWDIFRIFPWNDEILMGLLSFDVVGFHIEDYCLNFVDCCRRQLGSRVDRSHFLVEFAGRSVRVRPLPIGVPFARFEELAKDAPSVLPESCQSTERIVLGVDRLDYTKGLVSRLKSIERFLEKWPEYKGKITFLQVAVPSRTEVKEYQDLKEELEQLVGRINGRFTTANWAPIRYIYGSIPQQQLAAFYRDASVCLVTPLRDGMNLVAKEYVACQVKHPGVLILSPFAGAAGTMLEALRCNPYEINEVAEMLHRALSMTEDERMMRMTHLRRREKVCDVDHWLHCFLKAMQVIRDEPMLGSTLSLNPIELDEFDYLKSYVGDRATLALLLDYDGTLAPIAPKPELAFLPMETKNVLEKLSRLEDVFVAVISGRSVDDVKKMVGLDGITYAGNHGLEVLHPDGQRYTYPHSQQMDAQLLDLKEKLESMCLNYPGSFVEFKKASLTVHYRLASMSDHREIIVKSGQAIREAGFLPAAAHCAIEARPPVQWDKGKAVLYILHAAFGVDWTDSVKVIYAGDDTTDEHAITALKGLAVTYRISISRKTRSAADHRLADPDAVLTLLKWVERHMGSRTPASPRILNESELQAKRSYGPLRLESDEGPFRSRSGSAGSKIQVLLRSPVPAYMSKNWSAGILE</sequence>
<dbReference type="EMBL" id="LR900527">
    <property type="protein sequence ID" value="CAD7245991.1"/>
    <property type="molecule type" value="Genomic_DNA"/>
</dbReference>
<comment type="similarity">
    <text evidence="6">In the N-terminal section; belongs to the glycosyltransferase 20 family.</text>
</comment>
<dbReference type="FunFam" id="3.40.50.2000:FF:000150">
    <property type="entry name" value="Trehalose-6-phosphate synthase"/>
    <property type="match status" value="1"/>
</dbReference>
<dbReference type="PANTHER" id="PTHR10788">
    <property type="entry name" value="TREHALOSE-6-PHOSPHATE SYNTHASE"/>
    <property type="match status" value="1"/>
</dbReference>
<evidence type="ECO:0000256" key="5">
    <source>
        <dbReference type="ARBA" id="ARBA00004991"/>
    </source>
</evidence>
<evidence type="ECO:0000313" key="21">
    <source>
        <dbReference type="EMBL" id="CAD7245991.1"/>
    </source>
</evidence>
<accession>A0A7R8XF07</accession>
<dbReference type="Pfam" id="PF00982">
    <property type="entry name" value="Glyco_transf_20"/>
    <property type="match status" value="1"/>
</dbReference>
<dbReference type="EMBL" id="CAJPEV010001010">
    <property type="protein sequence ID" value="CAG0890117.1"/>
    <property type="molecule type" value="Genomic_DNA"/>
</dbReference>
<dbReference type="PANTHER" id="PTHR10788:SF106">
    <property type="entry name" value="BCDNA.GH08860"/>
    <property type="match status" value="1"/>
</dbReference>
<dbReference type="GO" id="GO:0003825">
    <property type="term" value="F:alpha,alpha-trehalose-phosphate synthase (UDP-forming) activity"/>
    <property type="evidence" value="ECO:0007669"/>
    <property type="project" value="TreeGrafter"/>
</dbReference>
<evidence type="ECO:0000256" key="3">
    <source>
        <dbReference type="ARBA" id="ARBA00004370"/>
    </source>
</evidence>
<evidence type="ECO:0000256" key="1">
    <source>
        <dbReference type="ARBA" id="ARBA00001933"/>
    </source>
</evidence>
<evidence type="ECO:0000256" key="7">
    <source>
        <dbReference type="ARBA" id="ARBA00006330"/>
    </source>
</evidence>
<dbReference type="OrthoDB" id="65434at2759"/>
<dbReference type="Gene3D" id="3.40.50.1000">
    <property type="entry name" value="HAD superfamily/HAD-like"/>
    <property type="match status" value="1"/>
</dbReference>
<evidence type="ECO:0000256" key="16">
    <source>
        <dbReference type="ARBA" id="ARBA00023098"/>
    </source>
</evidence>
<gene>
    <name evidence="21" type="ORF">DSTB1V02_LOCUS5857</name>
</gene>
<protein>
    <recommendedName>
        <fullName evidence="9">serine C-palmitoyltransferase</fullName>
        <ecNumber evidence="9">2.3.1.50</ecNumber>
    </recommendedName>
</protein>
<evidence type="ECO:0000256" key="12">
    <source>
        <dbReference type="ARBA" id="ARBA00022824"/>
    </source>
</evidence>
<dbReference type="Gene3D" id="3.40.50.2000">
    <property type="entry name" value="Glycogen Phosphorylase B"/>
    <property type="match status" value="2"/>
</dbReference>
<dbReference type="EC" id="2.3.1.50" evidence="9"/>
<evidence type="ECO:0000256" key="4">
    <source>
        <dbReference type="ARBA" id="ARBA00004760"/>
    </source>
</evidence>
<dbReference type="SUPFAM" id="SSF53756">
    <property type="entry name" value="UDP-Glycosyltransferase/glycogen phosphorylase"/>
    <property type="match status" value="1"/>
</dbReference>
<dbReference type="Pfam" id="PF00155">
    <property type="entry name" value="Aminotran_1_2"/>
    <property type="match status" value="1"/>
</dbReference>
<dbReference type="Gene3D" id="3.40.640.10">
    <property type="entry name" value="Type I PLP-dependent aspartate aminotransferase-like (Major domain)"/>
    <property type="match status" value="1"/>
</dbReference>
<dbReference type="SUPFAM" id="SSF56784">
    <property type="entry name" value="HAD-like"/>
    <property type="match status" value="1"/>
</dbReference>
<dbReference type="GO" id="GO:0030170">
    <property type="term" value="F:pyridoxal phosphate binding"/>
    <property type="evidence" value="ECO:0007669"/>
    <property type="project" value="InterPro"/>
</dbReference>
<evidence type="ECO:0000256" key="11">
    <source>
        <dbReference type="ARBA" id="ARBA00022692"/>
    </source>
</evidence>
<evidence type="ECO:0000259" key="20">
    <source>
        <dbReference type="Pfam" id="PF00155"/>
    </source>
</evidence>
<dbReference type="InterPro" id="IPR004839">
    <property type="entry name" value="Aminotransferase_I/II_large"/>
</dbReference>
<dbReference type="GO" id="GO:0005829">
    <property type="term" value="C:cytosol"/>
    <property type="evidence" value="ECO:0007669"/>
    <property type="project" value="TreeGrafter"/>
</dbReference>
<dbReference type="CDD" id="cd03788">
    <property type="entry name" value="GT20_TPS"/>
    <property type="match status" value="1"/>
</dbReference>
<evidence type="ECO:0000256" key="19">
    <source>
        <dbReference type="SAM" id="Phobius"/>
    </source>
</evidence>
<evidence type="ECO:0000256" key="9">
    <source>
        <dbReference type="ARBA" id="ARBA00013220"/>
    </source>
</evidence>
<keyword evidence="22" id="KW-1185">Reference proteome</keyword>
<dbReference type="Gene3D" id="3.90.1150.10">
    <property type="entry name" value="Aspartate Aminotransferase, domain 1"/>
    <property type="match status" value="1"/>
</dbReference>
<keyword evidence="17 19" id="KW-0472">Membrane</keyword>
<dbReference type="NCBIfam" id="TIGR01484">
    <property type="entry name" value="HAD-SF-IIB"/>
    <property type="match status" value="1"/>
</dbReference>
<dbReference type="GO" id="GO:0004805">
    <property type="term" value="F:trehalose-phosphatase activity"/>
    <property type="evidence" value="ECO:0007669"/>
    <property type="project" value="TreeGrafter"/>
</dbReference>
<dbReference type="InterPro" id="IPR036412">
    <property type="entry name" value="HAD-like_sf"/>
</dbReference>
<dbReference type="CDD" id="cd01627">
    <property type="entry name" value="HAD_TPP"/>
    <property type="match status" value="1"/>
</dbReference>
<comment type="similarity">
    <text evidence="7">In the C-terminal section; belongs to the trehalose phosphatase family.</text>
</comment>
<dbReference type="FunFam" id="3.40.640.10:FF:000047">
    <property type="entry name" value="serine palmitoyltransferase 2 isoform X1"/>
    <property type="match status" value="1"/>
</dbReference>
<dbReference type="InterPro" id="IPR001830">
    <property type="entry name" value="Glyco_trans_20"/>
</dbReference>
<dbReference type="NCBIfam" id="TIGR00685">
    <property type="entry name" value="T6PP"/>
    <property type="match status" value="1"/>
</dbReference>
<dbReference type="InterPro" id="IPR015421">
    <property type="entry name" value="PyrdxlP-dep_Trfase_major"/>
</dbReference>
<comment type="similarity">
    <text evidence="8">Belongs to the class-II pyridoxal-phosphate-dependent aminotransferase family.</text>
</comment>
<evidence type="ECO:0000256" key="17">
    <source>
        <dbReference type="ARBA" id="ARBA00023136"/>
    </source>
</evidence>
<dbReference type="InterPro" id="IPR015422">
    <property type="entry name" value="PyrdxlP-dep_Trfase_small"/>
</dbReference>
<keyword evidence="18" id="KW-0012">Acyltransferase</keyword>
<organism evidence="21">
    <name type="scientific">Darwinula stevensoni</name>
    <dbReference type="NCBI Taxonomy" id="69355"/>
    <lineage>
        <taxon>Eukaryota</taxon>
        <taxon>Metazoa</taxon>
        <taxon>Ecdysozoa</taxon>
        <taxon>Arthropoda</taxon>
        <taxon>Crustacea</taxon>
        <taxon>Oligostraca</taxon>
        <taxon>Ostracoda</taxon>
        <taxon>Podocopa</taxon>
        <taxon>Podocopida</taxon>
        <taxon>Darwinulocopina</taxon>
        <taxon>Darwinuloidea</taxon>
        <taxon>Darwinulidae</taxon>
        <taxon>Darwinula</taxon>
    </lineage>
</organism>
<evidence type="ECO:0000313" key="22">
    <source>
        <dbReference type="Proteomes" id="UP000677054"/>
    </source>
</evidence>
<proteinExistence type="inferred from homology"/>
<name>A0A7R8XF07_9CRUS</name>
<evidence type="ECO:0000256" key="18">
    <source>
        <dbReference type="ARBA" id="ARBA00023315"/>
    </source>
</evidence>
<dbReference type="GO" id="GO:0016020">
    <property type="term" value="C:membrane"/>
    <property type="evidence" value="ECO:0007669"/>
    <property type="project" value="UniProtKB-SubCell"/>
</dbReference>
<comment type="cofactor">
    <cofactor evidence="1">
        <name>pyridoxal 5'-phosphate</name>
        <dbReference type="ChEBI" id="CHEBI:597326"/>
    </cofactor>
</comment>
<dbReference type="Gene3D" id="3.30.70.1020">
    <property type="entry name" value="Trehalose-6-phosphate phosphatase related protein, domain 2"/>
    <property type="match status" value="1"/>
</dbReference>
<evidence type="ECO:0000256" key="10">
    <source>
        <dbReference type="ARBA" id="ARBA00022679"/>
    </source>
</evidence>
<keyword evidence="11 19" id="KW-0812">Transmembrane</keyword>
<feature type="transmembrane region" description="Helical" evidence="19">
    <location>
        <begin position="24"/>
        <end position="44"/>
    </location>
</feature>
<dbReference type="InterPro" id="IPR001917">
    <property type="entry name" value="Aminotrans_II_pyridoxalP_BS"/>
</dbReference>
<dbReference type="GO" id="GO:0005783">
    <property type="term" value="C:endoplasmic reticulum"/>
    <property type="evidence" value="ECO:0007669"/>
    <property type="project" value="UniProtKB-SubCell"/>
</dbReference>
<dbReference type="FunFam" id="3.40.50.2000:FF:000113">
    <property type="entry name" value="Alpha,alpha-trehalose-phosphate synthase"/>
    <property type="match status" value="1"/>
</dbReference>
<evidence type="ECO:0000256" key="8">
    <source>
        <dbReference type="ARBA" id="ARBA00008392"/>
    </source>
</evidence>
<keyword evidence="10" id="KW-0808">Transferase</keyword>
<dbReference type="Pfam" id="PF02358">
    <property type="entry name" value="Trehalose_PPase"/>
    <property type="match status" value="1"/>
</dbReference>
<dbReference type="InterPro" id="IPR023214">
    <property type="entry name" value="HAD_sf"/>
</dbReference>
<dbReference type="InterPro" id="IPR006379">
    <property type="entry name" value="HAD-SF_hydro_IIB"/>
</dbReference>
<keyword evidence="16" id="KW-0443">Lipid metabolism</keyword>
<evidence type="ECO:0000256" key="2">
    <source>
        <dbReference type="ARBA" id="ARBA00004240"/>
    </source>
</evidence>
<dbReference type="Proteomes" id="UP000677054">
    <property type="component" value="Unassembled WGS sequence"/>
</dbReference>
<keyword evidence="15 19" id="KW-1133">Transmembrane helix</keyword>
<evidence type="ECO:0000256" key="6">
    <source>
        <dbReference type="ARBA" id="ARBA00005409"/>
    </source>
</evidence>
<dbReference type="GO" id="GO:0004758">
    <property type="term" value="F:serine C-palmitoyltransferase activity"/>
    <property type="evidence" value="ECO:0007669"/>
    <property type="project" value="UniProtKB-EC"/>
</dbReference>
<keyword evidence="13" id="KW-0663">Pyridoxal phosphate</keyword>
<dbReference type="InterPro" id="IPR015424">
    <property type="entry name" value="PyrdxlP-dep_Trfase"/>
</dbReference>
<dbReference type="CDD" id="cd06454">
    <property type="entry name" value="KBL_like"/>
    <property type="match status" value="1"/>
</dbReference>
<reference evidence="21" key="1">
    <citation type="submission" date="2020-11" db="EMBL/GenBank/DDBJ databases">
        <authorList>
            <person name="Tran Van P."/>
        </authorList>
    </citation>
    <scope>NUCLEOTIDE SEQUENCE</scope>
</reference>
<dbReference type="GO" id="GO:0005992">
    <property type="term" value="P:trehalose biosynthetic process"/>
    <property type="evidence" value="ECO:0007669"/>
    <property type="project" value="InterPro"/>
</dbReference>
<evidence type="ECO:0000256" key="13">
    <source>
        <dbReference type="ARBA" id="ARBA00022898"/>
    </source>
</evidence>
<dbReference type="PROSITE" id="PS00599">
    <property type="entry name" value="AA_TRANSFER_CLASS_2"/>
    <property type="match status" value="1"/>
</dbReference>
<dbReference type="SUPFAM" id="SSF53383">
    <property type="entry name" value="PLP-dependent transferases"/>
    <property type="match status" value="1"/>
</dbReference>
<keyword evidence="14" id="KW-0746">Sphingolipid metabolism</keyword>